<dbReference type="PANTHER" id="PTHR11062:SF281">
    <property type="entry name" value="EXOSTOSIN-LIKE 2"/>
    <property type="match status" value="1"/>
</dbReference>
<dbReference type="STRING" id="5722.A2EV63"/>
<dbReference type="OMA" id="RSFKVYM"/>
<dbReference type="eggNOG" id="KOG1021">
    <property type="taxonomic scope" value="Eukaryota"/>
</dbReference>
<proteinExistence type="inferred from homology"/>
<sequence length="340" mass="39496">MKNRYIDSIKQGLAHTTIFEYIAFKSLEKYENRVSDPEQADLFYVPLFAALFNGLKDYANIDTIILPQLRAIGPYFDRFDGIDHAFIQMLFSQSNIPLTVEHQKSLASMMTLGDVNYEYSITHMRESWRNINFPLTSNIPQQFDVNSHSSRHISSFFIGQLELSGFDDAAPIRKGMAAAMRDVPHSIVIDARRYDNVAGVYNYNFSRMMINSKFCCVPHGDGPTTKRLFDTFRTLCIPIVLSDEIKFPFEDLFINYTNILIQIPAYKPQQIPLAMSLPDKERIITMKKNMVRISRLLEQKFDYKVTKGDLMWGWLWVHYFKLSTVAASKRRTLLKSRYLD</sequence>
<dbReference type="InterPro" id="IPR004263">
    <property type="entry name" value="Exostosin"/>
</dbReference>
<protein>
    <submittedName>
        <fullName evidence="3">Exostosin family protein</fullName>
    </submittedName>
</protein>
<dbReference type="AlphaFoldDB" id="A2EV63"/>
<name>A2EV63_TRIV3</name>
<evidence type="ECO:0000256" key="1">
    <source>
        <dbReference type="ARBA" id="ARBA00010271"/>
    </source>
</evidence>
<dbReference type="RefSeq" id="XP_001315669.1">
    <property type="nucleotide sequence ID" value="XM_001315634.1"/>
</dbReference>
<dbReference type="Proteomes" id="UP000001542">
    <property type="component" value="Unassembled WGS sequence"/>
</dbReference>
<feature type="domain" description="Exostosin GT47" evidence="2">
    <location>
        <begin position="19"/>
        <end position="270"/>
    </location>
</feature>
<dbReference type="SMR" id="A2EV63"/>
<dbReference type="KEGG" id="tva:4761291"/>
<evidence type="ECO:0000313" key="4">
    <source>
        <dbReference type="Proteomes" id="UP000001542"/>
    </source>
</evidence>
<dbReference type="InterPro" id="IPR040911">
    <property type="entry name" value="Exostosin_GT47"/>
</dbReference>
<dbReference type="OrthoDB" id="1924787at2759"/>
<evidence type="ECO:0000259" key="2">
    <source>
        <dbReference type="Pfam" id="PF03016"/>
    </source>
</evidence>
<dbReference type="GO" id="GO:0016757">
    <property type="term" value="F:glycosyltransferase activity"/>
    <property type="evidence" value="ECO:0007669"/>
    <property type="project" value="InterPro"/>
</dbReference>
<dbReference type="VEuPathDB" id="TrichDB:TVAG_412500"/>
<dbReference type="EMBL" id="DS113504">
    <property type="protein sequence ID" value="EAY03446.1"/>
    <property type="molecule type" value="Genomic_DNA"/>
</dbReference>
<keyword evidence="4" id="KW-1185">Reference proteome</keyword>
<accession>A2EV63</accession>
<dbReference type="Pfam" id="PF03016">
    <property type="entry name" value="Exostosin_GT47"/>
    <property type="match status" value="1"/>
</dbReference>
<evidence type="ECO:0000313" key="3">
    <source>
        <dbReference type="EMBL" id="EAY03446.1"/>
    </source>
</evidence>
<organism evidence="3 4">
    <name type="scientific">Trichomonas vaginalis (strain ATCC PRA-98 / G3)</name>
    <dbReference type="NCBI Taxonomy" id="412133"/>
    <lineage>
        <taxon>Eukaryota</taxon>
        <taxon>Metamonada</taxon>
        <taxon>Parabasalia</taxon>
        <taxon>Trichomonadida</taxon>
        <taxon>Trichomonadidae</taxon>
        <taxon>Trichomonas</taxon>
    </lineage>
</organism>
<reference evidence="3" key="2">
    <citation type="journal article" date="2007" name="Science">
        <title>Draft genome sequence of the sexually transmitted pathogen Trichomonas vaginalis.</title>
        <authorList>
            <person name="Carlton J.M."/>
            <person name="Hirt R.P."/>
            <person name="Silva J.C."/>
            <person name="Delcher A.L."/>
            <person name="Schatz M."/>
            <person name="Zhao Q."/>
            <person name="Wortman J.R."/>
            <person name="Bidwell S.L."/>
            <person name="Alsmark U.C.M."/>
            <person name="Besteiro S."/>
            <person name="Sicheritz-Ponten T."/>
            <person name="Noel C.J."/>
            <person name="Dacks J.B."/>
            <person name="Foster P.G."/>
            <person name="Simillion C."/>
            <person name="Van de Peer Y."/>
            <person name="Miranda-Saavedra D."/>
            <person name="Barton G.J."/>
            <person name="Westrop G.D."/>
            <person name="Mueller S."/>
            <person name="Dessi D."/>
            <person name="Fiori P.L."/>
            <person name="Ren Q."/>
            <person name="Paulsen I."/>
            <person name="Zhang H."/>
            <person name="Bastida-Corcuera F.D."/>
            <person name="Simoes-Barbosa A."/>
            <person name="Brown M.T."/>
            <person name="Hayes R.D."/>
            <person name="Mukherjee M."/>
            <person name="Okumura C.Y."/>
            <person name="Schneider R."/>
            <person name="Smith A.J."/>
            <person name="Vanacova S."/>
            <person name="Villalvazo M."/>
            <person name="Haas B.J."/>
            <person name="Pertea M."/>
            <person name="Feldblyum T.V."/>
            <person name="Utterback T.R."/>
            <person name="Shu C.L."/>
            <person name="Osoegawa K."/>
            <person name="de Jong P.J."/>
            <person name="Hrdy I."/>
            <person name="Horvathova L."/>
            <person name="Zubacova Z."/>
            <person name="Dolezal P."/>
            <person name="Malik S.B."/>
            <person name="Logsdon J.M. Jr."/>
            <person name="Henze K."/>
            <person name="Gupta A."/>
            <person name="Wang C.C."/>
            <person name="Dunne R.L."/>
            <person name="Upcroft J.A."/>
            <person name="Upcroft P."/>
            <person name="White O."/>
            <person name="Salzberg S.L."/>
            <person name="Tang P."/>
            <person name="Chiu C.-H."/>
            <person name="Lee Y.-S."/>
            <person name="Embley T.M."/>
            <person name="Coombs G.H."/>
            <person name="Mottram J.C."/>
            <person name="Tachezy J."/>
            <person name="Fraser-Liggett C.M."/>
            <person name="Johnson P.J."/>
        </authorList>
    </citation>
    <scope>NUCLEOTIDE SEQUENCE [LARGE SCALE GENOMIC DNA]</scope>
    <source>
        <strain evidence="3">G3</strain>
    </source>
</reference>
<dbReference type="PANTHER" id="PTHR11062">
    <property type="entry name" value="EXOSTOSIN HEPARAN SULFATE GLYCOSYLTRANSFERASE -RELATED"/>
    <property type="match status" value="1"/>
</dbReference>
<dbReference type="InParanoid" id="A2EV63"/>
<reference evidence="3" key="1">
    <citation type="submission" date="2006-10" db="EMBL/GenBank/DDBJ databases">
        <authorList>
            <person name="Amadeo P."/>
            <person name="Zhao Q."/>
            <person name="Wortman J."/>
            <person name="Fraser-Liggett C."/>
            <person name="Carlton J."/>
        </authorList>
    </citation>
    <scope>NUCLEOTIDE SEQUENCE</scope>
    <source>
        <strain evidence="3">G3</strain>
    </source>
</reference>
<comment type="similarity">
    <text evidence="1">Belongs to the glycosyltransferase 47 family.</text>
</comment>
<gene>
    <name evidence="3" type="ORF">TVAG_412500</name>
</gene>
<dbReference type="VEuPathDB" id="TrichDB:TVAGG3_0936010"/>